<dbReference type="GO" id="GO:0016887">
    <property type="term" value="F:ATP hydrolysis activity"/>
    <property type="evidence" value="ECO:0007669"/>
    <property type="project" value="InterPro"/>
</dbReference>
<dbReference type="PROSITE" id="PS50893">
    <property type="entry name" value="ABC_TRANSPORTER_2"/>
    <property type="match status" value="1"/>
</dbReference>
<proteinExistence type="predicted"/>
<dbReference type="GO" id="GO:0005319">
    <property type="term" value="F:lipid transporter activity"/>
    <property type="evidence" value="ECO:0007669"/>
    <property type="project" value="TreeGrafter"/>
</dbReference>
<evidence type="ECO:0000259" key="3">
    <source>
        <dbReference type="PROSITE" id="PS50893"/>
    </source>
</evidence>
<evidence type="ECO:0000256" key="2">
    <source>
        <dbReference type="ARBA" id="ARBA00022840"/>
    </source>
</evidence>
<reference evidence="4" key="1">
    <citation type="submission" date="2018-11" db="EMBL/GenBank/DDBJ databases">
        <authorList>
            <consortium name="Pathogen Informatics"/>
        </authorList>
    </citation>
    <scope>NUCLEOTIDE SEQUENCE</scope>
</reference>
<dbReference type="GO" id="GO:0005524">
    <property type="term" value="F:ATP binding"/>
    <property type="evidence" value="ECO:0007669"/>
    <property type="project" value="UniProtKB-KW"/>
</dbReference>
<dbReference type="SUPFAM" id="SSF52540">
    <property type="entry name" value="P-loop containing nucleoside triphosphate hydrolases"/>
    <property type="match status" value="1"/>
</dbReference>
<dbReference type="SMART" id="SM00382">
    <property type="entry name" value="AAA"/>
    <property type="match status" value="1"/>
</dbReference>
<dbReference type="Pfam" id="PF00005">
    <property type="entry name" value="ABC_tran"/>
    <property type="match status" value="1"/>
</dbReference>
<dbReference type="GO" id="GO:0016020">
    <property type="term" value="C:membrane"/>
    <property type="evidence" value="ECO:0007669"/>
    <property type="project" value="InterPro"/>
</dbReference>
<organism evidence="4 5">
    <name type="scientific">Protopolystoma xenopodis</name>
    <dbReference type="NCBI Taxonomy" id="117903"/>
    <lineage>
        <taxon>Eukaryota</taxon>
        <taxon>Metazoa</taxon>
        <taxon>Spiralia</taxon>
        <taxon>Lophotrochozoa</taxon>
        <taxon>Platyhelminthes</taxon>
        <taxon>Monogenea</taxon>
        <taxon>Polyopisthocotylea</taxon>
        <taxon>Polystomatidea</taxon>
        <taxon>Polystomatidae</taxon>
        <taxon>Protopolystoma</taxon>
    </lineage>
</organism>
<evidence type="ECO:0000256" key="1">
    <source>
        <dbReference type="ARBA" id="ARBA00022741"/>
    </source>
</evidence>
<evidence type="ECO:0000313" key="4">
    <source>
        <dbReference type="EMBL" id="VEL24997.1"/>
    </source>
</evidence>
<evidence type="ECO:0000313" key="5">
    <source>
        <dbReference type="Proteomes" id="UP000784294"/>
    </source>
</evidence>
<dbReference type="InterPro" id="IPR003439">
    <property type="entry name" value="ABC_transporter-like_ATP-bd"/>
</dbReference>
<comment type="caution">
    <text evidence="4">The sequence shown here is derived from an EMBL/GenBank/DDBJ whole genome shotgun (WGS) entry which is preliminary data.</text>
</comment>
<dbReference type="GO" id="GO:0140359">
    <property type="term" value="F:ABC-type transporter activity"/>
    <property type="evidence" value="ECO:0007669"/>
    <property type="project" value="InterPro"/>
</dbReference>
<dbReference type="PANTHER" id="PTHR19229">
    <property type="entry name" value="ATP-BINDING CASSETTE TRANSPORTER SUBFAMILY A ABCA"/>
    <property type="match status" value="1"/>
</dbReference>
<accession>A0A448X0P5</accession>
<dbReference type="InterPro" id="IPR026082">
    <property type="entry name" value="ABCA"/>
</dbReference>
<dbReference type="Proteomes" id="UP000784294">
    <property type="component" value="Unassembled WGS sequence"/>
</dbReference>
<name>A0A448X0P5_9PLAT</name>
<dbReference type="PANTHER" id="PTHR19229:SF250">
    <property type="entry name" value="ABC TRANSPORTER DOMAIN-CONTAINING PROTEIN-RELATED"/>
    <property type="match status" value="1"/>
</dbReference>
<gene>
    <name evidence="4" type="ORF">PXEA_LOCUS18437</name>
</gene>
<sequence length="218" mass="24338">MTDYELRRRTCLALRQLTKCYQYQDSVHRFSASPPAVDAISMAVFPGECFGLLGVNGAGKTTLLRMITGDLDPTQGQIYVNGFQLASQLREAQQSMGYCPQFDALLDYLTGRETLQLFGRLRGMKEPLLVEEINYLLRALHLSSHANTLVRHYSGGKRRRLSAAVALVGGTPLICLDEPTTGVDPVSRRRMWNLFQHCCRLGRTILLTSHSQNSPGFS</sequence>
<dbReference type="Gene3D" id="3.40.50.300">
    <property type="entry name" value="P-loop containing nucleotide triphosphate hydrolases"/>
    <property type="match status" value="1"/>
</dbReference>
<dbReference type="InterPro" id="IPR027417">
    <property type="entry name" value="P-loop_NTPase"/>
</dbReference>
<keyword evidence="1" id="KW-0547">Nucleotide-binding</keyword>
<keyword evidence="2" id="KW-0067">ATP-binding</keyword>
<dbReference type="AlphaFoldDB" id="A0A448X0P5"/>
<dbReference type="OrthoDB" id="6512918at2759"/>
<dbReference type="CDD" id="cd03263">
    <property type="entry name" value="ABC_subfamily_A"/>
    <property type="match status" value="1"/>
</dbReference>
<feature type="domain" description="ABC transporter" evidence="3">
    <location>
        <begin position="21"/>
        <end position="218"/>
    </location>
</feature>
<dbReference type="InterPro" id="IPR003593">
    <property type="entry name" value="AAA+_ATPase"/>
</dbReference>
<dbReference type="EMBL" id="CAAALY010071081">
    <property type="protein sequence ID" value="VEL24997.1"/>
    <property type="molecule type" value="Genomic_DNA"/>
</dbReference>
<protein>
    <recommendedName>
        <fullName evidence="3">ABC transporter domain-containing protein</fullName>
    </recommendedName>
</protein>
<keyword evidence="5" id="KW-1185">Reference proteome</keyword>